<accession>A0A1W1D0I6</accession>
<keyword evidence="1" id="KW-0812">Transmembrane</keyword>
<gene>
    <name evidence="2" type="ORF">MNB_SV-13-1449</name>
</gene>
<proteinExistence type="predicted"/>
<evidence type="ECO:0000256" key="1">
    <source>
        <dbReference type="SAM" id="Phobius"/>
    </source>
</evidence>
<keyword evidence="1" id="KW-0472">Membrane</keyword>
<dbReference type="AlphaFoldDB" id="A0A1W1D0I6"/>
<feature type="transmembrane region" description="Helical" evidence="1">
    <location>
        <begin position="6"/>
        <end position="24"/>
    </location>
</feature>
<evidence type="ECO:0000313" key="2">
    <source>
        <dbReference type="EMBL" id="SFV71485.1"/>
    </source>
</evidence>
<protein>
    <submittedName>
        <fullName evidence="2">Uncharacterized protein</fullName>
    </submittedName>
</protein>
<keyword evidence="1" id="KW-1133">Transmembrane helix</keyword>
<name>A0A1W1D0I6_9ZZZZ</name>
<organism evidence="2">
    <name type="scientific">hydrothermal vent metagenome</name>
    <dbReference type="NCBI Taxonomy" id="652676"/>
    <lineage>
        <taxon>unclassified sequences</taxon>
        <taxon>metagenomes</taxon>
        <taxon>ecological metagenomes</taxon>
    </lineage>
</organism>
<dbReference type="EMBL" id="FPHM01000251">
    <property type="protein sequence ID" value="SFV71485.1"/>
    <property type="molecule type" value="Genomic_DNA"/>
</dbReference>
<sequence length="109" mass="12686">MNNIDIIVLGLCLVFIFTAFFILYKNRMLKEENHRLEELLRVKNSIIHNYEVSRVVVRKVIDDLSVSDKVIHAIKAGESKDEISKKLTIPLSKIEFIIKVDRLKKHPNS</sequence>
<reference evidence="2" key="1">
    <citation type="submission" date="2016-10" db="EMBL/GenBank/DDBJ databases">
        <authorList>
            <person name="de Groot N.N."/>
        </authorList>
    </citation>
    <scope>NUCLEOTIDE SEQUENCE</scope>
</reference>